<feature type="transmembrane region" description="Helical" evidence="12">
    <location>
        <begin position="358"/>
        <end position="379"/>
    </location>
</feature>
<dbReference type="GO" id="GO:0015293">
    <property type="term" value="F:symporter activity"/>
    <property type="evidence" value="ECO:0007669"/>
    <property type="project" value="UniProtKB-KW"/>
</dbReference>
<evidence type="ECO:0000256" key="3">
    <source>
        <dbReference type="ARBA" id="ARBA00022448"/>
    </source>
</evidence>
<evidence type="ECO:0000313" key="14">
    <source>
        <dbReference type="EMBL" id="CAG9865515.1"/>
    </source>
</evidence>
<evidence type="ECO:0000256" key="2">
    <source>
        <dbReference type="ARBA" id="ARBA00008586"/>
    </source>
</evidence>
<keyword evidence="4 12" id="KW-0812">Transmembrane</keyword>
<keyword evidence="9" id="KW-0406">Ion transport</keyword>
<dbReference type="OrthoDB" id="2985014at2759"/>
<evidence type="ECO:0000259" key="13">
    <source>
        <dbReference type="PROSITE" id="PS50850"/>
    </source>
</evidence>
<reference evidence="14" key="1">
    <citation type="submission" date="2022-01" db="EMBL/GenBank/DDBJ databases">
        <authorList>
            <person name="King R."/>
        </authorList>
    </citation>
    <scope>NUCLEOTIDE SEQUENCE</scope>
</reference>
<keyword evidence="3" id="KW-0813">Transport</keyword>
<dbReference type="Proteomes" id="UP001153712">
    <property type="component" value="Chromosome 9"/>
</dbReference>
<evidence type="ECO:0000256" key="7">
    <source>
        <dbReference type="ARBA" id="ARBA00023053"/>
    </source>
</evidence>
<dbReference type="GO" id="GO:0006814">
    <property type="term" value="P:sodium ion transport"/>
    <property type="evidence" value="ECO:0007669"/>
    <property type="project" value="UniProtKB-KW"/>
</dbReference>
<gene>
    <name evidence="14" type="ORF">PHYEVI_LOCUS11747</name>
</gene>
<name>A0A9N9XS78_PHYSR</name>
<dbReference type="EMBL" id="OU900102">
    <property type="protein sequence ID" value="CAG9865515.1"/>
    <property type="molecule type" value="Genomic_DNA"/>
</dbReference>
<evidence type="ECO:0000256" key="1">
    <source>
        <dbReference type="ARBA" id="ARBA00004141"/>
    </source>
</evidence>
<evidence type="ECO:0000256" key="8">
    <source>
        <dbReference type="ARBA" id="ARBA00023136"/>
    </source>
</evidence>
<feature type="transmembrane region" description="Helical" evidence="12">
    <location>
        <begin position="296"/>
        <end position="320"/>
    </location>
</feature>
<dbReference type="Pfam" id="PF07690">
    <property type="entry name" value="MFS_1"/>
    <property type="match status" value="1"/>
</dbReference>
<feature type="transmembrane region" description="Helical" evidence="12">
    <location>
        <begin position="332"/>
        <end position="351"/>
    </location>
</feature>
<evidence type="ECO:0000256" key="5">
    <source>
        <dbReference type="ARBA" id="ARBA00022847"/>
    </source>
</evidence>
<feature type="transmembrane region" description="Helical" evidence="12">
    <location>
        <begin position="255"/>
        <end position="275"/>
    </location>
</feature>
<proteinExistence type="inferred from homology"/>
<evidence type="ECO:0000256" key="4">
    <source>
        <dbReference type="ARBA" id="ARBA00022692"/>
    </source>
</evidence>
<evidence type="ECO:0000256" key="11">
    <source>
        <dbReference type="ARBA" id="ARBA00068450"/>
    </source>
</evidence>
<dbReference type="InterPro" id="IPR050382">
    <property type="entry name" value="MFS_Na/Anion_cotransporter"/>
</dbReference>
<evidence type="ECO:0000256" key="6">
    <source>
        <dbReference type="ARBA" id="ARBA00022989"/>
    </source>
</evidence>
<dbReference type="FunFam" id="1.20.1250.20:FF:000003">
    <property type="entry name" value="Solute carrier family 17 member 3"/>
    <property type="match status" value="1"/>
</dbReference>
<dbReference type="InterPro" id="IPR011701">
    <property type="entry name" value="MFS"/>
</dbReference>
<dbReference type="AlphaFoldDB" id="A0A9N9XS78"/>
<dbReference type="InterPro" id="IPR020846">
    <property type="entry name" value="MFS_dom"/>
</dbReference>
<dbReference type="SUPFAM" id="SSF103473">
    <property type="entry name" value="MFS general substrate transporter"/>
    <property type="match status" value="1"/>
</dbReference>
<feature type="transmembrane region" description="Helical" evidence="12">
    <location>
        <begin position="426"/>
        <end position="448"/>
    </location>
</feature>
<dbReference type="Gene3D" id="1.20.1250.20">
    <property type="entry name" value="MFS general substrate transporter like domains"/>
    <property type="match status" value="2"/>
</dbReference>
<keyword evidence="6 12" id="KW-1133">Transmembrane helix</keyword>
<keyword evidence="9" id="KW-0739">Sodium transport</keyword>
<keyword evidence="8 12" id="KW-0472">Membrane</keyword>
<feature type="transmembrane region" description="Helical" evidence="12">
    <location>
        <begin position="162"/>
        <end position="181"/>
    </location>
</feature>
<feature type="domain" description="Major facilitator superfamily (MFS) profile" evidence="13">
    <location>
        <begin position="28"/>
        <end position="453"/>
    </location>
</feature>
<evidence type="ECO:0000256" key="12">
    <source>
        <dbReference type="SAM" id="Phobius"/>
    </source>
</evidence>
<evidence type="ECO:0000313" key="15">
    <source>
        <dbReference type="Proteomes" id="UP001153712"/>
    </source>
</evidence>
<dbReference type="PANTHER" id="PTHR11662:SF280">
    <property type="entry name" value="FI21844P1-RELATED"/>
    <property type="match status" value="1"/>
</dbReference>
<evidence type="ECO:0000256" key="9">
    <source>
        <dbReference type="ARBA" id="ARBA00023201"/>
    </source>
</evidence>
<keyword evidence="15" id="KW-1185">Reference proteome</keyword>
<accession>A0A9N9XS78</accession>
<dbReference type="InterPro" id="IPR036259">
    <property type="entry name" value="MFS_trans_sf"/>
</dbReference>
<feature type="transmembrane region" description="Helical" evidence="12">
    <location>
        <begin position="193"/>
        <end position="212"/>
    </location>
</feature>
<protein>
    <recommendedName>
        <fullName evidence="11">Putative inorganic phosphate cotransporter</fullName>
    </recommendedName>
</protein>
<feature type="transmembrane region" description="Helical" evidence="12">
    <location>
        <begin position="100"/>
        <end position="120"/>
    </location>
</feature>
<dbReference type="CDD" id="cd17318">
    <property type="entry name" value="MFS_SLC17"/>
    <property type="match status" value="1"/>
</dbReference>
<sequence>MVVERFETMERQEHSTSKPLFGKRHVQYLLLFSVTALAYGLRNILNLAVLAMISENPPEGVTTYPEWTESKNVILSSFFWGYVLTQIPAGQLAERFGPKLFLSATVMICSLFSMLIPPMGARFGHGGVMFCRIVQGLTQGFIYPSIHHLISAWVPLTSRAKIAGFVYSGGPLGTVFAMPVVGYISGSKMGWQAVFYLLGGIGFLWTAFWVYFGLDSPTLHKTITPEELKFIQDGVVGKMKKENLPTPWKDIVKSVPFWAILICHFGDLWGFWTMLTEIPTYMDKILKYDIASNSSLSALPYLTYWLLNLVMSPIADYLIINKITSVGASRKIFNSIGVFIPAVALLALVFIGPEQRALTVFLLVVAVGFNTAILCGFHVNHIDIAPNHSGTLMGITNAFGNVAAILAPLAVDFFKRVWKYEETDKELWNIVFLTASVLFLTTGIFYAVGASGEVQPWNNKRFEKEETVLEREKEPMYQNGTA</sequence>
<comment type="subcellular location">
    <subcellularLocation>
        <location evidence="1">Membrane</location>
        <topology evidence="1">Multi-pass membrane protein</topology>
    </subcellularLocation>
</comment>
<comment type="similarity">
    <text evidence="2">Belongs to the major facilitator superfamily. Sodium/anion cotransporter family.</text>
</comment>
<keyword evidence="5" id="KW-0769">Symport</keyword>
<dbReference type="PROSITE" id="PS50850">
    <property type="entry name" value="MFS"/>
    <property type="match status" value="1"/>
</dbReference>
<dbReference type="FunFam" id="1.20.1250.20:FF:000144">
    <property type="entry name" value="Picot, isoform B"/>
    <property type="match status" value="1"/>
</dbReference>
<comment type="function">
    <text evidence="10">May be an inorganic phosphate cotransporter.</text>
</comment>
<dbReference type="GO" id="GO:0006820">
    <property type="term" value="P:monoatomic anion transport"/>
    <property type="evidence" value="ECO:0007669"/>
    <property type="project" value="TreeGrafter"/>
</dbReference>
<keyword evidence="7" id="KW-0915">Sodium</keyword>
<dbReference type="GO" id="GO:0016020">
    <property type="term" value="C:membrane"/>
    <property type="evidence" value="ECO:0007669"/>
    <property type="project" value="UniProtKB-SubCell"/>
</dbReference>
<feature type="transmembrane region" description="Helical" evidence="12">
    <location>
        <begin position="391"/>
        <end position="414"/>
    </location>
</feature>
<dbReference type="PANTHER" id="PTHR11662">
    <property type="entry name" value="SOLUTE CARRIER FAMILY 17"/>
    <property type="match status" value="1"/>
</dbReference>
<evidence type="ECO:0000256" key="10">
    <source>
        <dbReference type="ARBA" id="ARBA00054632"/>
    </source>
</evidence>
<organism evidence="14 15">
    <name type="scientific">Phyllotreta striolata</name>
    <name type="common">Striped flea beetle</name>
    <name type="synonym">Crioceris striolata</name>
    <dbReference type="NCBI Taxonomy" id="444603"/>
    <lineage>
        <taxon>Eukaryota</taxon>
        <taxon>Metazoa</taxon>
        <taxon>Ecdysozoa</taxon>
        <taxon>Arthropoda</taxon>
        <taxon>Hexapoda</taxon>
        <taxon>Insecta</taxon>
        <taxon>Pterygota</taxon>
        <taxon>Neoptera</taxon>
        <taxon>Endopterygota</taxon>
        <taxon>Coleoptera</taxon>
        <taxon>Polyphaga</taxon>
        <taxon>Cucujiformia</taxon>
        <taxon>Chrysomeloidea</taxon>
        <taxon>Chrysomelidae</taxon>
        <taxon>Galerucinae</taxon>
        <taxon>Alticini</taxon>
        <taxon>Phyllotreta</taxon>
    </lineage>
</organism>